<organism evidence="3">
    <name type="scientific">uncultured Caudovirales phage</name>
    <dbReference type="NCBI Taxonomy" id="2100421"/>
    <lineage>
        <taxon>Viruses</taxon>
        <taxon>Duplodnaviria</taxon>
        <taxon>Heunggongvirae</taxon>
        <taxon>Uroviricota</taxon>
        <taxon>Caudoviricetes</taxon>
        <taxon>Peduoviridae</taxon>
        <taxon>Maltschvirus</taxon>
        <taxon>Maltschvirus maltsch</taxon>
    </lineage>
</organism>
<evidence type="ECO:0000256" key="1">
    <source>
        <dbReference type="SAM" id="MobiDB-lite"/>
    </source>
</evidence>
<gene>
    <name evidence="3" type="ORF">10S11_31</name>
</gene>
<keyword evidence="2" id="KW-1133">Transmembrane helix</keyword>
<keyword evidence="2" id="KW-0812">Transmembrane</keyword>
<feature type="transmembrane region" description="Helical" evidence="2">
    <location>
        <begin position="5"/>
        <end position="23"/>
    </location>
</feature>
<proteinExistence type="predicted"/>
<evidence type="ECO:0000313" key="3">
    <source>
        <dbReference type="EMBL" id="ASN68293.1"/>
    </source>
</evidence>
<evidence type="ECO:0000256" key="2">
    <source>
        <dbReference type="SAM" id="Phobius"/>
    </source>
</evidence>
<dbReference type="EMBL" id="MF417875">
    <property type="protein sequence ID" value="ASN68293.1"/>
    <property type="molecule type" value="Genomic_DNA"/>
</dbReference>
<feature type="region of interest" description="Disordered" evidence="1">
    <location>
        <begin position="53"/>
        <end position="73"/>
    </location>
</feature>
<accession>A0A2H4J333</accession>
<keyword evidence="2" id="KW-0472">Membrane</keyword>
<protein>
    <submittedName>
        <fullName evidence="3">Uncharacterized protein</fullName>
    </submittedName>
</protein>
<sequence>MKKRLIIEIICGILVFIVGYFVGDASAIRRVNEGITEKVDSKYSQKNYDADKVSNSEKQKINNDNKSKEENNKKITDITEGELYNKINSVEKVKCISTIEDKEIGFTNLTISVNVPQGSAIEEVESYINQTGKMQANLGEYFAKQNFLRITYAMYVNDEMKSSLIIYKKEKENYILEDTIFVEDKYKKAIEVLN</sequence>
<reference evidence="3" key="1">
    <citation type="submission" date="2017-06" db="EMBL/GenBank/DDBJ databases">
        <title>Novel phages from South African skin metaviromes.</title>
        <authorList>
            <person name="van Zyl L.J."/>
            <person name="Abrahams Y."/>
            <person name="Stander E.A."/>
            <person name="Kirby B.M."/>
            <person name="Clavaud C."/>
            <person name="Farcet C."/>
            <person name="Breton L."/>
            <person name="Trindade M.I."/>
        </authorList>
    </citation>
    <scope>NUCLEOTIDE SEQUENCE</scope>
</reference>
<name>A0A2H4J333_9CAUD</name>